<keyword evidence="3" id="KW-0234">DNA repair</keyword>
<evidence type="ECO:0000313" key="5">
    <source>
        <dbReference type="EMBL" id="SPM38096.1"/>
    </source>
</evidence>
<evidence type="ECO:0000256" key="2">
    <source>
        <dbReference type="ARBA" id="ARBA00022801"/>
    </source>
</evidence>
<dbReference type="GO" id="GO:0008263">
    <property type="term" value="F:pyrimidine-specific mismatch base pair DNA N-glycosylase activity"/>
    <property type="evidence" value="ECO:0007669"/>
    <property type="project" value="TreeGrafter"/>
</dbReference>
<dbReference type="NCBIfam" id="NF007570">
    <property type="entry name" value="PRK10201.1"/>
    <property type="match status" value="1"/>
</dbReference>
<proteinExistence type="predicted"/>
<gene>
    <name evidence="5" type="ORF">MNAB215_272</name>
</gene>
<dbReference type="Gene3D" id="3.40.470.10">
    <property type="entry name" value="Uracil-DNA glycosylase-like domain"/>
    <property type="match status" value="1"/>
</dbReference>
<dbReference type="InterPro" id="IPR036895">
    <property type="entry name" value="Uracil-DNA_glycosylase-like_sf"/>
</dbReference>
<dbReference type="SMART" id="SM00987">
    <property type="entry name" value="UreE_C"/>
    <property type="match status" value="1"/>
</dbReference>
<keyword evidence="2" id="KW-0378">Hydrolase</keyword>
<dbReference type="STRING" id="1841861.GCA_900157365_04474"/>
<dbReference type="GO" id="GO:0006285">
    <property type="term" value="P:base-excision repair, AP site formation"/>
    <property type="evidence" value="ECO:0007669"/>
    <property type="project" value="InterPro"/>
</dbReference>
<evidence type="ECO:0000313" key="6">
    <source>
        <dbReference type="Proteomes" id="UP000240424"/>
    </source>
</evidence>
<dbReference type="Proteomes" id="UP000240424">
    <property type="component" value="Unassembled WGS sequence"/>
</dbReference>
<evidence type="ECO:0000256" key="3">
    <source>
        <dbReference type="ARBA" id="ARBA00023204"/>
    </source>
</evidence>
<dbReference type="InterPro" id="IPR015637">
    <property type="entry name" value="MUG/TDG"/>
</dbReference>
<dbReference type="Pfam" id="PF03167">
    <property type="entry name" value="UDG"/>
    <property type="match status" value="1"/>
</dbReference>
<keyword evidence="1" id="KW-0227">DNA damage</keyword>
<dbReference type="PANTHER" id="PTHR12159:SF9">
    <property type="entry name" value="G_T MISMATCH-SPECIFIC THYMINE DNA GLYCOSYLASE"/>
    <property type="match status" value="1"/>
</dbReference>
<dbReference type="GO" id="GO:0004844">
    <property type="term" value="F:uracil DNA N-glycosylase activity"/>
    <property type="evidence" value="ECO:0007669"/>
    <property type="project" value="TreeGrafter"/>
</dbReference>
<dbReference type="PANTHER" id="PTHR12159">
    <property type="entry name" value="G/T AND G/U MISMATCH-SPECIFIC DNA GLYCOSYLASE"/>
    <property type="match status" value="1"/>
</dbReference>
<organism evidence="5 6">
    <name type="scientific">Mycobacterium numidiamassiliense</name>
    <dbReference type="NCBI Taxonomy" id="1841861"/>
    <lineage>
        <taxon>Bacteria</taxon>
        <taxon>Bacillati</taxon>
        <taxon>Actinomycetota</taxon>
        <taxon>Actinomycetes</taxon>
        <taxon>Mycobacteriales</taxon>
        <taxon>Mycobacteriaceae</taxon>
        <taxon>Mycobacterium</taxon>
    </lineage>
</organism>
<reference evidence="5 6" key="1">
    <citation type="submission" date="2017-01" db="EMBL/GenBank/DDBJ databases">
        <authorList>
            <consortium name="Urmite Genomes"/>
        </authorList>
    </citation>
    <scope>NUCLEOTIDE SEQUENCE [LARGE SCALE GENOMIC DNA]</scope>
    <source>
        <strain evidence="5 6">AB215</strain>
    </source>
</reference>
<dbReference type="CDD" id="cd10028">
    <property type="entry name" value="UDG-F2_TDG_MUG"/>
    <property type="match status" value="1"/>
</dbReference>
<protein>
    <submittedName>
        <fullName evidence="5">G:T/U-mismatch repair DNA glycosylase</fullName>
    </submittedName>
</protein>
<evidence type="ECO:0000259" key="4">
    <source>
        <dbReference type="SMART" id="SM00986"/>
    </source>
</evidence>
<dbReference type="EMBL" id="FUEZ01000003">
    <property type="protein sequence ID" value="SPM38096.1"/>
    <property type="molecule type" value="Genomic_DNA"/>
</dbReference>
<keyword evidence="6" id="KW-1185">Reference proteome</keyword>
<name>A0A2U3P2W3_9MYCO</name>
<dbReference type="SMART" id="SM00986">
    <property type="entry name" value="UDG"/>
    <property type="match status" value="1"/>
</dbReference>
<sequence>VTGYTPDILAEGLDVIFCGINPAVTAAADGHNFSHRNNRFWSVLHLAGFTDRQLRPEDEQQLLQFGCGITAVVARPTRQAREITAQEFRRARPSFEAKILKYRPQATAFLGKLALSAMTSSHHIDWGPQPFAFAGTEAWVLPNPSGLNRSFTRDALVSAYSQLRLALTDRKR</sequence>
<feature type="domain" description="Uracil-DNA glycosylase-like" evidence="4">
    <location>
        <begin position="6"/>
        <end position="164"/>
    </location>
</feature>
<dbReference type="SUPFAM" id="SSF52141">
    <property type="entry name" value="Uracil-DNA glycosylase-like"/>
    <property type="match status" value="1"/>
</dbReference>
<dbReference type="AlphaFoldDB" id="A0A2U3P2W3"/>
<dbReference type="InterPro" id="IPR005122">
    <property type="entry name" value="Uracil-DNA_glycosylase-like"/>
</dbReference>
<evidence type="ECO:0000256" key="1">
    <source>
        <dbReference type="ARBA" id="ARBA00022763"/>
    </source>
</evidence>
<feature type="non-terminal residue" evidence="5">
    <location>
        <position position="1"/>
    </location>
</feature>
<accession>A0A2U3P2W3</accession>